<evidence type="ECO:0000313" key="9">
    <source>
        <dbReference type="EMBL" id="MDO7788999.1"/>
    </source>
</evidence>
<comment type="subcellular location">
    <subcellularLocation>
        <location evidence="1">Cell membrane</location>
        <topology evidence="1">Multi-pass membrane protein</topology>
    </subcellularLocation>
</comment>
<dbReference type="GO" id="GO:0005886">
    <property type="term" value="C:plasma membrane"/>
    <property type="evidence" value="ECO:0007669"/>
    <property type="project" value="UniProtKB-SubCell"/>
</dbReference>
<dbReference type="GO" id="GO:0030001">
    <property type="term" value="P:metal ion transport"/>
    <property type="evidence" value="ECO:0007669"/>
    <property type="project" value="UniProtKB-ARBA"/>
</dbReference>
<proteinExistence type="predicted"/>
<sequence length="437" mass="47187">MFKKLKPGQILVASYATVNLIGTLLLLLPWASAEPGSTGIMEAWFTATSALTVTGLTVVTTSTHWSLFGKTVILVLMQIGGLGLMVLTTAVFVLLGLKIQLGQRVLVAQDRNHFSFAGILKLVRSIVLLTLMIEGIGALLMALLMPNILEQGLLEGGLFVVFHAVSAFNGAGFDLTGESLNPYRENLGLIMVFMVMILIGSLGYVVLQELIIQRRWRRMSLHSRLVLWVTGLITLFGSAFYYLSEYHHSLATLPMGQKLVESLFQAVTRTAGFTTVPVLGWSEPFIFLMIMMMFVGASPGSVGGGIKTTTLGTIVLAVVAIAQGKKNVIIFERELASESVSKAFTVTVIALLLATTCTLLLMVVEGLPLIPVLFEVISAMATVGLSMGITGELSAFGQAVIIVLMFVGRIGVLSLVLLLAAKEYRRIQYMKEEILIG</sequence>
<feature type="transmembrane region" description="Helical" evidence="8">
    <location>
        <begin position="278"/>
        <end position="297"/>
    </location>
</feature>
<keyword evidence="2" id="KW-0813">Transport</keyword>
<reference evidence="9" key="1">
    <citation type="journal article" date="2023" name="J. Hazard. Mater.">
        <title>Anaerobic biodegradation of pyrene and benzo[a]pyrene by a new sulfate-reducing Desulforamulus aquiferis strain DSA.</title>
        <authorList>
            <person name="Zhang Z."/>
            <person name="Sun J."/>
            <person name="Gong X."/>
            <person name="Wang C."/>
            <person name="Wang H."/>
        </authorList>
    </citation>
    <scope>NUCLEOTIDE SEQUENCE</scope>
    <source>
        <strain evidence="9">DSA</strain>
    </source>
</reference>
<evidence type="ECO:0000256" key="1">
    <source>
        <dbReference type="ARBA" id="ARBA00004651"/>
    </source>
</evidence>
<evidence type="ECO:0000256" key="6">
    <source>
        <dbReference type="ARBA" id="ARBA00023065"/>
    </source>
</evidence>
<feature type="transmembrane region" description="Helical" evidence="8">
    <location>
        <begin position="304"/>
        <end position="323"/>
    </location>
</feature>
<evidence type="ECO:0000313" key="10">
    <source>
        <dbReference type="Proteomes" id="UP001172911"/>
    </source>
</evidence>
<feature type="transmembrane region" description="Helical" evidence="8">
    <location>
        <begin position="187"/>
        <end position="205"/>
    </location>
</feature>
<organism evidence="9 10">
    <name type="scientific">Desulforamulus aquiferis</name>
    <dbReference type="NCBI Taxonomy" id="1397668"/>
    <lineage>
        <taxon>Bacteria</taxon>
        <taxon>Bacillati</taxon>
        <taxon>Bacillota</taxon>
        <taxon>Clostridia</taxon>
        <taxon>Eubacteriales</taxon>
        <taxon>Peptococcaceae</taxon>
        <taxon>Desulforamulus</taxon>
    </lineage>
</organism>
<feature type="transmembrane region" description="Helical" evidence="8">
    <location>
        <begin position="43"/>
        <end position="60"/>
    </location>
</feature>
<keyword evidence="6" id="KW-0406">Ion transport</keyword>
<dbReference type="InterPro" id="IPR003445">
    <property type="entry name" value="Cat_transpt"/>
</dbReference>
<dbReference type="AlphaFoldDB" id="A0AAW7ZJ70"/>
<dbReference type="GO" id="GO:0008324">
    <property type="term" value="F:monoatomic cation transmembrane transporter activity"/>
    <property type="evidence" value="ECO:0007669"/>
    <property type="project" value="InterPro"/>
</dbReference>
<name>A0AAW7ZJ70_9FIRM</name>
<keyword evidence="7 8" id="KW-0472">Membrane</keyword>
<dbReference type="Proteomes" id="UP001172911">
    <property type="component" value="Unassembled WGS sequence"/>
</dbReference>
<evidence type="ECO:0000256" key="2">
    <source>
        <dbReference type="ARBA" id="ARBA00022448"/>
    </source>
</evidence>
<dbReference type="EMBL" id="JARPTC010000030">
    <property type="protein sequence ID" value="MDO7788999.1"/>
    <property type="molecule type" value="Genomic_DNA"/>
</dbReference>
<evidence type="ECO:0000256" key="4">
    <source>
        <dbReference type="ARBA" id="ARBA00022692"/>
    </source>
</evidence>
<dbReference type="Pfam" id="PF02386">
    <property type="entry name" value="TrkH"/>
    <property type="match status" value="1"/>
</dbReference>
<feature type="transmembrane region" description="Helical" evidence="8">
    <location>
        <begin position="156"/>
        <end position="175"/>
    </location>
</feature>
<keyword evidence="5 8" id="KW-1133">Transmembrane helix</keyword>
<comment type="caution">
    <text evidence="9">The sequence shown here is derived from an EMBL/GenBank/DDBJ whole genome shotgun (WGS) entry which is preliminary data.</text>
</comment>
<evidence type="ECO:0000256" key="8">
    <source>
        <dbReference type="SAM" id="Phobius"/>
    </source>
</evidence>
<evidence type="ECO:0000256" key="3">
    <source>
        <dbReference type="ARBA" id="ARBA00022475"/>
    </source>
</evidence>
<protein>
    <submittedName>
        <fullName evidence="9">Potassium transporter TrkG</fullName>
    </submittedName>
</protein>
<keyword evidence="10" id="KW-1185">Reference proteome</keyword>
<dbReference type="PANTHER" id="PTHR32024:SF1">
    <property type="entry name" value="KTR SYSTEM POTASSIUM UPTAKE PROTEIN B"/>
    <property type="match status" value="1"/>
</dbReference>
<gene>
    <name evidence="9" type="ORF">P6N53_17455</name>
</gene>
<dbReference type="PANTHER" id="PTHR32024">
    <property type="entry name" value="TRK SYSTEM POTASSIUM UPTAKE PROTEIN TRKG-RELATED"/>
    <property type="match status" value="1"/>
</dbReference>
<feature type="transmembrane region" description="Helical" evidence="8">
    <location>
        <begin position="343"/>
        <end position="362"/>
    </location>
</feature>
<feature type="transmembrane region" description="Helical" evidence="8">
    <location>
        <begin position="369"/>
        <end position="389"/>
    </location>
</feature>
<reference evidence="9" key="2">
    <citation type="submission" date="2023-03" db="EMBL/GenBank/DDBJ databases">
        <authorList>
            <person name="Zhang Z."/>
        </authorList>
    </citation>
    <scope>NUCLEOTIDE SEQUENCE</scope>
    <source>
        <strain evidence="9">DSA</strain>
    </source>
</reference>
<feature type="transmembrane region" description="Helical" evidence="8">
    <location>
        <begin position="12"/>
        <end position="31"/>
    </location>
</feature>
<dbReference type="RefSeq" id="WP_304545435.1">
    <property type="nucleotide sequence ID" value="NZ_JARPTC010000030.1"/>
</dbReference>
<keyword evidence="4 8" id="KW-0812">Transmembrane</keyword>
<feature type="transmembrane region" description="Helical" evidence="8">
    <location>
        <begin position="72"/>
        <end position="97"/>
    </location>
</feature>
<accession>A0AAW7ZJ70</accession>
<keyword evidence="3" id="KW-1003">Cell membrane</keyword>
<feature type="transmembrane region" description="Helical" evidence="8">
    <location>
        <begin position="225"/>
        <end position="243"/>
    </location>
</feature>
<evidence type="ECO:0000256" key="7">
    <source>
        <dbReference type="ARBA" id="ARBA00023136"/>
    </source>
</evidence>
<feature type="transmembrane region" description="Helical" evidence="8">
    <location>
        <begin position="122"/>
        <end position="144"/>
    </location>
</feature>
<feature type="transmembrane region" description="Helical" evidence="8">
    <location>
        <begin position="395"/>
        <end position="421"/>
    </location>
</feature>
<evidence type="ECO:0000256" key="5">
    <source>
        <dbReference type="ARBA" id="ARBA00022989"/>
    </source>
</evidence>